<dbReference type="SUPFAM" id="SSF88713">
    <property type="entry name" value="Glycoside hydrolase/deacetylase"/>
    <property type="match status" value="1"/>
</dbReference>
<evidence type="ECO:0000256" key="2">
    <source>
        <dbReference type="ARBA" id="ARBA00010973"/>
    </source>
</evidence>
<dbReference type="GO" id="GO:0005524">
    <property type="term" value="F:ATP binding"/>
    <property type="evidence" value="ECO:0007669"/>
    <property type="project" value="UniProtKB-UniRule"/>
</dbReference>
<keyword evidence="4" id="KW-0732">Signal</keyword>
<evidence type="ECO:0000256" key="1">
    <source>
        <dbReference type="ARBA" id="ARBA00003236"/>
    </source>
</evidence>
<keyword evidence="6" id="KW-0547">Nucleotide-binding</keyword>
<accession>A0A1S7QWN8</accession>
<feature type="domain" description="NodB homology" evidence="8">
    <location>
        <begin position="499"/>
        <end position="747"/>
    </location>
</feature>
<sequence length="747" mass="81431">MTIPGVVIVGGAHGTLALARSLGALNVPVYYLTHDSPLPGWSRFVRETIRWAGPHDAGALPFLLQMADKHGLKGCLLVPSGDGEVQLVAQHREELSSLYKIILPDWTALQWLCEKPLLYQRAAELGVSIPRTYALASAADIDRLDILFPVILKPNMGGGDTTIARAKVIRADDRHALNTAFADASGEIGAGNVVVQELIPGGGESQFSYAALWLNGEPVAEFTARRARQYPVDFGYTSTRVEVVDNGQAVDAARKILKSAGHSGLVEAEFKLDGRDGKLKLLDVNPRPWSWFGLCSAAGIDLGALLWRVANGEPVGQPGNVRQGVSWSYLVRDAVAAFTLARRGQAKIGEYFASLGKIRSWAAFAPNDPLPGLIDLPLTVSRVVRKRLLPGLTSGQSGRMFFQPIKRLVKYGAIRAGLEVSSLPAVRSAFPSFAGRGVIFTLHHVRPGKAVSAFAPNVQLSVTPQFLEEAIQAALECGLVPVHLHDLPALLADNHEGRSFCAFTLDDGYRNNADYAAPIFRKYAVPYTIFITPGFVERTRSLWWETAAALTQKAASFEFDFGAGPEQVACASPSQKVEAFTRLEDFVQNFSEDEAVERIDLIARQHGVDPIAIVDELVMDEDELRMLAKDPLVHFGAHTMTHVNMRKIDAARLAYEIAESARRVEAYAGNRPRSFSYPYGWVKAVGEREAKAVHDAGFSAAVTTQAGVIGSHSLEKPTQLPRVSLNGRFQKKRFVKALISGLPFRFI</sequence>
<dbReference type="PANTHER" id="PTHR34216:SF7">
    <property type="entry name" value="POLY-BETA-1,6-N-ACETYL-D-GLUCOSAMINE N-DEACETYLASE"/>
    <property type="match status" value="1"/>
</dbReference>
<evidence type="ECO:0000256" key="4">
    <source>
        <dbReference type="ARBA" id="ARBA00022729"/>
    </source>
</evidence>
<dbReference type="SUPFAM" id="SSF56059">
    <property type="entry name" value="Glutathione synthetase ATP-binding domain-like"/>
    <property type="match status" value="1"/>
</dbReference>
<dbReference type="RefSeq" id="WP_080819586.1">
    <property type="nucleotide sequence ID" value="NZ_LT009749.1"/>
</dbReference>
<dbReference type="GO" id="GO:0005975">
    <property type="term" value="P:carbohydrate metabolic process"/>
    <property type="evidence" value="ECO:0007669"/>
    <property type="project" value="InterPro"/>
</dbReference>
<evidence type="ECO:0000259" key="7">
    <source>
        <dbReference type="PROSITE" id="PS50975"/>
    </source>
</evidence>
<comment type="function">
    <text evidence="1">Is involved in generating a small heat-stable compound (Nod), an acylated oligomer of N-acetylglucosamine, that stimulates mitosis in various plant protoplasts.</text>
</comment>
<proteinExistence type="inferred from homology"/>
<dbReference type="InterPro" id="IPR011761">
    <property type="entry name" value="ATP-grasp"/>
</dbReference>
<name>A0A1S7QWN8_9HYPH</name>
<dbReference type="PROSITE" id="PS50975">
    <property type="entry name" value="ATP_GRASP"/>
    <property type="match status" value="1"/>
</dbReference>
<dbReference type="GO" id="GO:0046872">
    <property type="term" value="F:metal ion binding"/>
    <property type="evidence" value="ECO:0007669"/>
    <property type="project" value="InterPro"/>
</dbReference>
<gene>
    <name evidence="9" type="ORF">AGR7C_Lc100344</name>
</gene>
<evidence type="ECO:0000256" key="3">
    <source>
        <dbReference type="ARBA" id="ARBA00020071"/>
    </source>
</evidence>
<dbReference type="Gene3D" id="3.20.20.370">
    <property type="entry name" value="Glycoside hydrolase/deacetylase"/>
    <property type="match status" value="1"/>
</dbReference>
<dbReference type="PANTHER" id="PTHR34216">
    <property type="match status" value="1"/>
</dbReference>
<keyword evidence="6" id="KW-0067">ATP-binding</keyword>
<dbReference type="CDD" id="cd10968">
    <property type="entry name" value="CE4_Mlr8448_like_5s"/>
    <property type="match status" value="1"/>
</dbReference>
<dbReference type="Proteomes" id="UP000191987">
    <property type="component" value="Unassembled WGS sequence"/>
</dbReference>
<dbReference type="GO" id="GO:0016810">
    <property type="term" value="F:hydrolase activity, acting on carbon-nitrogen (but not peptide) bonds"/>
    <property type="evidence" value="ECO:0007669"/>
    <property type="project" value="InterPro"/>
</dbReference>
<protein>
    <recommendedName>
        <fullName evidence="3">Chitooligosaccharide deacetylase</fullName>
    </recommendedName>
    <alternativeName>
        <fullName evidence="5">Nodulation protein B</fullName>
    </alternativeName>
</protein>
<dbReference type="PROSITE" id="PS51677">
    <property type="entry name" value="NODB"/>
    <property type="match status" value="1"/>
</dbReference>
<dbReference type="AlphaFoldDB" id="A0A1S7QWN8"/>
<evidence type="ECO:0000259" key="8">
    <source>
        <dbReference type="PROSITE" id="PS51677"/>
    </source>
</evidence>
<dbReference type="InterPro" id="IPR051398">
    <property type="entry name" value="Polysacch_Deacetylase"/>
</dbReference>
<dbReference type="InterPro" id="IPR011330">
    <property type="entry name" value="Glyco_hydro/deAcase_b/a-brl"/>
</dbReference>
<dbReference type="InterPro" id="IPR002509">
    <property type="entry name" value="NODB_dom"/>
</dbReference>
<dbReference type="Gene3D" id="3.30.470.20">
    <property type="entry name" value="ATP-grasp fold, B domain"/>
    <property type="match status" value="1"/>
</dbReference>
<dbReference type="EMBL" id="FBWG01000028">
    <property type="protein sequence ID" value="CUX43509.1"/>
    <property type="molecule type" value="Genomic_DNA"/>
</dbReference>
<reference evidence="9 10" key="1">
    <citation type="submission" date="2016-01" db="EMBL/GenBank/DDBJ databases">
        <authorList>
            <person name="Oliw E.H."/>
        </authorList>
    </citation>
    <scope>NUCLEOTIDE SEQUENCE [LARGE SCALE GENOMIC DNA]</scope>
    <source>
        <strain evidence="9 10">Zutra 3-1</strain>
    </source>
</reference>
<feature type="domain" description="ATP-grasp" evidence="7">
    <location>
        <begin position="119"/>
        <end position="311"/>
    </location>
</feature>
<evidence type="ECO:0000313" key="9">
    <source>
        <dbReference type="EMBL" id="CUX43509.1"/>
    </source>
</evidence>
<evidence type="ECO:0000313" key="10">
    <source>
        <dbReference type="Proteomes" id="UP000191987"/>
    </source>
</evidence>
<organism evidence="9 10">
    <name type="scientific">Agrobacterium deltaense Zutra 3/1</name>
    <dbReference type="NCBI Taxonomy" id="1183427"/>
    <lineage>
        <taxon>Bacteria</taxon>
        <taxon>Pseudomonadati</taxon>
        <taxon>Pseudomonadota</taxon>
        <taxon>Alphaproteobacteria</taxon>
        <taxon>Hyphomicrobiales</taxon>
        <taxon>Rhizobiaceae</taxon>
        <taxon>Rhizobium/Agrobacterium group</taxon>
        <taxon>Agrobacterium</taxon>
    </lineage>
</organism>
<comment type="similarity">
    <text evidence="2">Belongs to the polysaccharide deacetylase family.</text>
</comment>
<evidence type="ECO:0000256" key="5">
    <source>
        <dbReference type="ARBA" id="ARBA00032976"/>
    </source>
</evidence>
<dbReference type="Pfam" id="PF01522">
    <property type="entry name" value="Polysacc_deac_1"/>
    <property type="match status" value="1"/>
</dbReference>
<evidence type="ECO:0000256" key="6">
    <source>
        <dbReference type="PROSITE-ProRule" id="PRU00409"/>
    </source>
</evidence>